<dbReference type="Gene3D" id="3.40.50.300">
    <property type="entry name" value="P-loop containing nucleotide triphosphate hydrolases"/>
    <property type="match status" value="1"/>
</dbReference>
<evidence type="ECO:0000313" key="7">
    <source>
        <dbReference type="Proteomes" id="UP000317318"/>
    </source>
</evidence>
<dbReference type="RefSeq" id="WP_145364906.1">
    <property type="nucleotide sequence ID" value="NZ_CP036268.1"/>
</dbReference>
<reference evidence="6 7" key="1">
    <citation type="submission" date="2019-02" db="EMBL/GenBank/DDBJ databases">
        <title>Deep-cultivation of Planctomycetes and their phenomic and genomic characterization uncovers novel biology.</title>
        <authorList>
            <person name="Wiegand S."/>
            <person name="Jogler M."/>
            <person name="Boedeker C."/>
            <person name="Pinto D."/>
            <person name="Vollmers J."/>
            <person name="Rivas-Marin E."/>
            <person name="Kohn T."/>
            <person name="Peeters S.H."/>
            <person name="Heuer A."/>
            <person name="Rast P."/>
            <person name="Oberbeckmann S."/>
            <person name="Bunk B."/>
            <person name="Jeske O."/>
            <person name="Meyerdierks A."/>
            <person name="Storesund J.E."/>
            <person name="Kallscheuer N."/>
            <person name="Luecker S."/>
            <person name="Lage O.M."/>
            <person name="Pohl T."/>
            <person name="Merkel B.J."/>
            <person name="Hornburger P."/>
            <person name="Mueller R.-W."/>
            <person name="Bruemmer F."/>
            <person name="Labrenz M."/>
            <person name="Spormann A.M."/>
            <person name="Op den Camp H."/>
            <person name="Overmann J."/>
            <person name="Amann R."/>
            <person name="Jetten M.S.M."/>
            <person name="Mascher T."/>
            <person name="Medema M.H."/>
            <person name="Devos D.P."/>
            <person name="Kaster A.-K."/>
            <person name="Ovreas L."/>
            <person name="Rohde M."/>
            <person name="Galperin M.Y."/>
            <person name="Jogler C."/>
        </authorList>
    </citation>
    <scope>NUCLEOTIDE SEQUENCE [LARGE SCALE GENOMIC DNA]</scope>
    <source>
        <strain evidence="6 7">Pan189</strain>
    </source>
</reference>
<evidence type="ECO:0000256" key="2">
    <source>
        <dbReference type="ARBA" id="ARBA00022741"/>
    </source>
</evidence>
<dbReference type="PANTHER" id="PTHR30473">
    <property type="entry name" value="PROTEIN PHOH"/>
    <property type="match status" value="1"/>
</dbReference>
<dbReference type="InterPro" id="IPR027417">
    <property type="entry name" value="P-loop_NTPase"/>
</dbReference>
<evidence type="ECO:0000259" key="5">
    <source>
        <dbReference type="SMART" id="SM00670"/>
    </source>
</evidence>
<sequence>MTERVGESEVRKTFVLDTNVILHDSDCIRNFEEHDIAIPITVLEELDRFKKGGEDINFHARHFLRVIDELTGDLLSPEGAPLGEGLGHLKVVIGGEFRSELAAAFVEDAPDHRILNTALTVHREDRRLQRQTIFVTKDVNLRMKAKSFGLISQDYENDKIESFDALYMGKRMFEGLPCDLIGRFYQDDYRAGVEAERFDMINEPVPNENFILRNGTSASALATYDHVGQRYHRAEKVTAYGITPRNAEQIFALRALLDDDVRLVTLAGKAGSGKTLIALAAALQQRANFRQILLARPVVSLSNRDLGYLPGDVKDKLDPYMQPLYDNLNVIRHAVGEETEDGKRIGLMRETGKIEISPLAYIRGRSLPRIFFIVDEAQNLTPHEMKTIITRAGEGTKIIFTGDIHQIDHPYLDSLSNGLSYLINRMKGQPIYAHVTLEKGERSELAELASDLL</sequence>
<dbReference type="InterPro" id="IPR003714">
    <property type="entry name" value="PhoH"/>
</dbReference>
<organism evidence="6 7">
    <name type="scientific">Stratiformator vulcanicus</name>
    <dbReference type="NCBI Taxonomy" id="2527980"/>
    <lineage>
        <taxon>Bacteria</taxon>
        <taxon>Pseudomonadati</taxon>
        <taxon>Planctomycetota</taxon>
        <taxon>Planctomycetia</taxon>
        <taxon>Planctomycetales</taxon>
        <taxon>Planctomycetaceae</taxon>
        <taxon>Stratiformator</taxon>
    </lineage>
</organism>
<protein>
    <submittedName>
        <fullName evidence="6">PhoH-like protein</fullName>
    </submittedName>
</protein>
<evidence type="ECO:0000256" key="3">
    <source>
        <dbReference type="ARBA" id="ARBA00022840"/>
    </source>
</evidence>
<evidence type="ECO:0000313" key="6">
    <source>
        <dbReference type="EMBL" id="QDT38838.1"/>
    </source>
</evidence>
<keyword evidence="3" id="KW-0067">ATP-binding</keyword>
<dbReference type="Gene3D" id="3.40.50.1010">
    <property type="entry name" value="5'-nuclease"/>
    <property type="match status" value="1"/>
</dbReference>
<keyword evidence="7" id="KW-1185">Reference proteome</keyword>
<gene>
    <name evidence="6" type="primary">ybeZ_1</name>
    <name evidence="6" type="ORF">Pan189_32370</name>
</gene>
<evidence type="ECO:0000256" key="4">
    <source>
        <dbReference type="ARBA" id="ARBA00046345"/>
    </source>
</evidence>
<dbReference type="InterPro" id="IPR029060">
    <property type="entry name" value="PIN-like_dom_sf"/>
</dbReference>
<dbReference type="PANTHER" id="PTHR30473:SF2">
    <property type="entry name" value="PIN DOMAIN-CONTAINING PROTEIN"/>
    <property type="match status" value="1"/>
</dbReference>
<comment type="similarity">
    <text evidence="1">Belongs to the PhoH family.</text>
</comment>
<dbReference type="SMART" id="SM00670">
    <property type="entry name" value="PINc"/>
    <property type="match status" value="1"/>
</dbReference>
<evidence type="ECO:0000256" key="1">
    <source>
        <dbReference type="ARBA" id="ARBA00010393"/>
    </source>
</evidence>
<dbReference type="GO" id="GO:0005524">
    <property type="term" value="F:ATP binding"/>
    <property type="evidence" value="ECO:0007669"/>
    <property type="project" value="UniProtKB-KW"/>
</dbReference>
<dbReference type="EMBL" id="CP036268">
    <property type="protein sequence ID" value="QDT38838.1"/>
    <property type="molecule type" value="Genomic_DNA"/>
</dbReference>
<dbReference type="SUPFAM" id="SSF52540">
    <property type="entry name" value="P-loop containing nucleoside triphosphate hydrolases"/>
    <property type="match status" value="1"/>
</dbReference>
<dbReference type="FunFam" id="3.40.50.300:FF:000013">
    <property type="entry name" value="PhoH family ATPase"/>
    <property type="match status" value="1"/>
</dbReference>
<dbReference type="SUPFAM" id="SSF88723">
    <property type="entry name" value="PIN domain-like"/>
    <property type="match status" value="1"/>
</dbReference>
<name>A0A517R4N0_9PLAN</name>
<dbReference type="CDD" id="cd09883">
    <property type="entry name" value="PIN_VapC_PhoHL-ATPase"/>
    <property type="match status" value="1"/>
</dbReference>
<dbReference type="KEGG" id="svp:Pan189_32370"/>
<dbReference type="InterPro" id="IPR051451">
    <property type="entry name" value="PhoH2-like"/>
</dbReference>
<dbReference type="Pfam" id="PF13638">
    <property type="entry name" value="PIN_4"/>
    <property type="match status" value="1"/>
</dbReference>
<accession>A0A517R4N0</accession>
<dbReference type="InterPro" id="IPR002716">
    <property type="entry name" value="PIN_dom"/>
</dbReference>
<dbReference type="AlphaFoldDB" id="A0A517R4N0"/>
<keyword evidence="2" id="KW-0547">Nucleotide-binding</keyword>
<proteinExistence type="inferred from homology"/>
<dbReference type="Pfam" id="PF02562">
    <property type="entry name" value="PhoH"/>
    <property type="match status" value="1"/>
</dbReference>
<dbReference type="GO" id="GO:0005829">
    <property type="term" value="C:cytosol"/>
    <property type="evidence" value="ECO:0007669"/>
    <property type="project" value="TreeGrafter"/>
</dbReference>
<feature type="domain" description="PIN" evidence="5">
    <location>
        <begin position="12"/>
        <end position="143"/>
    </location>
</feature>
<dbReference type="OrthoDB" id="9773137at2"/>
<comment type="similarity">
    <text evidence="4">In the N-terminal section; belongs to the PINc/VapC protein family.</text>
</comment>
<dbReference type="Proteomes" id="UP000317318">
    <property type="component" value="Chromosome"/>
</dbReference>